<dbReference type="OrthoDB" id="3708at10239"/>
<proteinExistence type="predicted"/>
<keyword evidence="2" id="KW-1185">Reference proteome</keyword>
<dbReference type="RefSeq" id="YP_001039657.1">
    <property type="nucleotide sequence ID" value="NC_009014.1"/>
</dbReference>
<reference evidence="1 2" key="2">
    <citation type="journal article" date="1986" name="Appl. Environ. Microbiol.">
        <title>Cloning and Expression in Escherichia coli of the Polysaccharide Depolymerase Associated with Bacteriophage-Infected Erwinia amylovora.</title>
        <authorList>
            <person name="Vandenbergh P.A."/>
            <person name="Cole R.L."/>
        </authorList>
    </citation>
    <scope>NUCLEOTIDE SEQUENCE [LARGE SCALE GENOMIC DNA]</scope>
</reference>
<dbReference type="KEGG" id="vg:4818366"/>
<accession>A2I7Z4</accession>
<evidence type="ECO:0008006" key="3">
    <source>
        <dbReference type="Google" id="ProtNLM"/>
    </source>
</evidence>
<gene>
    <name evidence="1" type="ORF">Era103g26</name>
</gene>
<organism evidence="1 2">
    <name type="scientific">Erwinia phage Era103</name>
    <dbReference type="NCBI Taxonomy" id="418443"/>
    <lineage>
        <taxon>Viruses</taxon>
        <taxon>Duplodnaviria</taxon>
        <taxon>Heunggongvirae</taxon>
        <taxon>Uroviricota</taxon>
        <taxon>Caudoviricetes</taxon>
        <taxon>Autographivirales</taxon>
        <taxon>Autosignataviridae</taxon>
        <taxon>Molineuxvirinae</taxon>
        <taxon>Eracentumvirus</taxon>
        <taxon>Eracentumvirus era103</taxon>
    </lineage>
</organism>
<dbReference type="GeneID" id="4818366"/>
<reference evidence="1 2" key="1">
    <citation type="journal article" date="1985" name="Appl. Environ. Microbiol.">
        <title>Partial Purification and Characterization of a Polysaccharide Depolymerase Associated with Phage-Infected Erwinia amylovora.</title>
        <authorList>
            <person name="Vandenbergh P.A."/>
            <person name="Wright A.M."/>
            <person name="Vidaver A.K."/>
        </authorList>
    </citation>
    <scope>NUCLEOTIDE SEQUENCE [LARGE SCALE GENOMIC DNA]</scope>
</reference>
<evidence type="ECO:0000313" key="2">
    <source>
        <dbReference type="Proteomes" id="UP000001571"/>
    </source>
</evidence>
<protein>
    <recommendedName>
        <fullName evidence="3">Calcineurin-like phosphoesterase domain-containing protein</fullName>
    </recommendedName>
</protein>
<sequence length="375" mass="42642">MKIVESELIAFMEEGKTNKQMAEHFGCSVRAVQSFKNRLARRGLSPENDMENLQHPLFMVKGQSTYYNKDGKPTQRWVKTKLDNAQWEQLIADFIEGISSAIPRVEPVPRPAMSLPTDRMNLYPFTDFHLGMLAWGEESGDDWDIQIAEDLAVKWIDAAIAMAPAADVAVLANMGDFLHWDGMEAVTPTSRHVLDADSRFQKLVRVALRIIRTLIDRLLASHNKVHVIMAEGNHDESSSVWLREGLSLVYENEPRVTWDKSADPYYAYTFGKTMLMFHHGHKANMKRVESAMLGKFIRDIGQADYRYCHVGHLHHAKLEETTTMLIEQHRTLAAKDAYASRGGWVSKRSASVITYHADYGEIARQTISPEMLGHE</sequence>
<evidence type="ECO:0000313" key="1">
    <source>
        <dbReference type="EMBL" id="ABM63416.1"/>
    </source>
</evidence>
<dbReference type="SUPFAM" id="SSF56300">
    <property type="entry name" value="Metallo-dependent phosphatases"/>
    <property type="match status" value="1"/>
</dbReference>
<dbReference type="InterPro" id="IPR029052">
    <property type="entry name" value="Metallo-depent_PP-like"/>
</dbReference>
<dbReference type="Proteomes" id="UP000001571">
    <property type="component" value="Segment"/>
</dbReference>
<name>A2I7Z4_9CAUD</name>
<dbReference type="EMBL" id="EF160123">
    <property type="protein sequence ID" value="ABM63416.1"/>
    <property type="molecule type" value="Genomic_DNA"/>
</dbReference>